<reference evidence="2 3" key="1">
    <citation type="submission" date="2019-07" db="EMBL/GenBank/DDBJ databases">
        <title>De Novo Assembly of kiwifruit Actinidia rufa.</title>
        <authorList>
            <person name="Sugita-Konishi S."/>
            <person name="Sato K."/>
            <person name="Mori E."/>
            <person name="Abe Y."/>
            <person name="Kisaki G."/>
            <person name="Hamano K."/>
            <person name="Suezawa K."/>
            <person name="Otani M."/>
            <person name="Fukuda T."/>
            <person name="Manabe T."/>
            <person name="Gomi K."/>
            <person name="Tabuchi M."/>
            <person name="Akimitsu K."/>
            <person name="Kataoka I."/>
        </authorList>
    </citation>
    <scope>NUCLEOTIDE SEQUENCE [LARGE SCALE GENOMIC DNA]</scope>
    <source>
        <strain evidence="3">cv. Fuchu</strain>
    </source>
</reference>
<evidence type="ECO:0000313" key="3">
    <source>
        <dbReference type="Proteomes" id="UP000585474"/>
    </source>
</evidence>
<comment type="caution">
    <text evidence="2">The sequence shown here is derived from an EMBL/GenBank/DDBJ whole genome shotgun (WGS) entry which is preliminary data.</text>
</comment>
<protein>
    <recommendedName>
        <fullName evidence="1">Transposase (putative) gypsy type domain-containing protein</fullName>
    </recommendedName>
</protein>
<dbReference type="OrthoDB" id="1838992at2759"/>
<proteinExistence type="predicted"/>
<sequence length="334" mass="37051">MSDNVEVEDLENMLPYWISDHLGEISYMTTEINTITQGELDRLRKSCSFPSGIQIRLLEVDETIASTRLGDVAFYEVAFQAGLRFSIHPTIMRLLAYYNICPAQLAPNAWQSIIGAGVLWQFHKFALSLNEFRNLFGLFNNPKPNSGWLYFKARPKKTLLGRYHSKRCNVLPALTETEQEMFDLVLGTLERGQFYPIKDVLRSKSFLRIFALDSEKIVSSGGYNAEDKPSSDMAHIAGDKAMSKKIDMKKFAQMAKGMTSVVKDMVIEEGPIDKAPVRSKATSNWAASKAATLIATPGEGTLTNPGVDLGLNASISENAEVADKLLQGLNLLAD</sequence>
<accession>A0A7J0FXT1</accession>
<dbReference type="Proteomes" id="UP000585474">
    <property type="component" value="Unassembled WGS sequence"/>
</dbReference>
<organism evidence="2 3">
    <name type="scientific">Actinidia rufa</name>
    <dbReference type="NCBI Taxonomy" id="165716"/>
    <lineage>
        <taxon>Eukaryota</taxon>
        <taxon>Viridiplantae</taxon>
        <taxon>Streptophyta</taxon>
        <taxon>Embryophyta</taxon>
        <taxon>Tracheophyta</taxon>
        <taxon>Spermatophyta</taxon>
        <taxon>Magnoliopsida</taxon>
        <taxon>eudicotyledons</taxon>
        <taxon>Gunneridae</taxon>
        <taxon>Pentapetalae</taxon>
        <taxon>asterids</taxon>
        <taxon>Ericales</taxon>
        <taxon>Actinidiaceae</taxon>
        <taxon>Actinidia</taxon>
    </lineage>
</organism>
<evidence type="ECO:0000259" key="1">
    <source>
        <dbReference type="Pfam" id="PF04195"/>
    </source>
</evidence>
<feature type="domain" description="Transposase (putative) gypsy type" evidence="1">
    <location>
        <begin position="75"/>
        <end position="138"/>
    </location>
</feature>
<dbReference type="Pfam" id="PF04195">
    <property type="entry name" value="Transposase_28"/>
    <property type="match status" value="1"/>
</dbReference>
<gene>
    <name evidence="2" type="ORF">Acr_16g0001000</name>
</gene>
<dbReference type="AlphaFoldDB" id="A0A7J0FXT1"/>
<keyword evidence="3" id="KW-1185">Reference proteome</keyword>
<evidence type="ECO:0000313" key="2">
    <source>
        <dbReference type="EMBL" id="GFZ03476.1"/>
    </source>
</evidence>
<dbReference type="InterPro" id="IPR007321">
    <property type="entry name" value="Transposase_28"/>
</dbReference>
<name>A0A7J0FXT1_9ERIC</name>
<dbReference type="EMBL" id="BJWL01000016">
    <property type="protein sequence ID" value="GFZ03476.1"/>
    <property type="molecule type" value="Genomic_DNA"/>
</dbReference>